<dbReference type="EMBL" id="VDCV01000018">
    <property type="protein sequence ID" value="KAB5513708.1"/>
    <property type="molecule type" value="Genomic_DNA"/>
</dbReference>
<dbReference type="NCBIfam" id="TIGR00756">
    <property type="entry name" value="PPR"/>
    <property type="match status" value="1"/>
</dbReference>
<comment type="caution">
    <text evidence="2">The sequence shown here is derived from an EMBL/GenBank/DDBJ whole genome shotgun (WGS) entry which is preliminary data.</text>
</comment>
<dbReference type="Gene3D" id="1.25.40.10">
    <property type="entry name" value="Tetratricopeptide repeat domain"/>
    <property type="match status" value="1"/>
</dbReference>
<dbReference type="PANTHER" id="PTHR38134">
    <property type="entry name" value="SLR1395 PROTEIN"/>
    <property type="match status" value="1"/>
</dbReference>
<keyword evidence="1" id="KW-0677">Repeat</keyword>
<dbReference type="PANTHER" id="PTHR38134:SF2">
    <property type="entry name" value="GALACTOKINASE"/>
    <property type="match status" value="1"/>
</dbReference>
<accession>A0A5N5J3C8</accession>
<dbReference type="Pfam" id="PF01535">
    <property type="entry name" value="PPR"/>
    <property type="match status" value="2"/>
</dbReference>
<protein>
    <recommendedName>
        <fullName evidence="4">L-arabinokinase</fullName>
    </recommendedName>
</protein>
<reference evidence="3" key="1">
    <citation type="journal article" date="2019" name="Gigascience">
        <title>De novo genome assembly of the endangered Acer yangbiense, a plant species with extremely small populations endemic to Yunnan Province, China.</title>
        <authorList>
            <person name="Yang J."/>
            <person name="Wariss H.M."/>
            <person name="Tao L."/>
            <person name="Zhang R."/>
            <person name="Yun Q."/>
            <person name="Hollingsworth P."/>
            <person name="Dao Z."/>
            <person name="Luo G."/>
            <person name="Guo H."/>
            <person name="Ma Y."/>
            <person name="Sun W."/>
        </authorList>
    </citation>
    <scope>NUCLEOTIDE SEQUENCE [LARGE SCALE GENOMIC DNA]</scope>
    <source>
        <strain evidence="3">cv. br00</strain>
    </source>
</reference>
<gene>
    <name evidence="2" type="ORF">DKX38_027614</name>
</gene>
<evidence type="ECO:0000313" key="2">
    <source>
        <dbReference type="EMBL" id="KAB5513708.1"/>
    </source>
</evidence>
<dbReference type="SUPFAM" id="SSF53756">
    <property type="entry name" value="UDP-Glycosyltransferase/glycogen phosphorylase"/>
    <property type="match status" value="1"/>
</dbReference>
<dbReference type="InterPro" id="IPR053205">
    <property type="entry name" value="GHMP_kinase_L-arabinokinase"/>
</dbReference>
<evidence type="ECO:0008006" key="4">
    <source>
        <dbReference type="Google" id="ProtNLM"/>
    </source>
</evidence>
<dbReference type="Gene3D" id="3.40.50.2000">
    <property type="entry name" value="Glycogen Phosphorylase B"/>
    <property type="match status" value="1"/>
</dbReference>
<dbReference type="InterPro" id="IPR011990">
    <property type="entry name" value="TPR-like_helical_dom_sf"/>
</dbReference>
<name>A0A5N5J3C8_9ROSI</name>
<keyword evidence="3" id="KW-1185">Reference proteome</keyword>
<dbReference type="InterPro" id="IPR002885">
    <property type="entry name" value="PPR_rpt"/>
</dbReference>
<dbReference type="Proteomes" id="UP000326939">
    <property type="component" value="Chromosome 18"/>
</dbReference>
<proteinExistence type="predicted"/>
<sequence>MRIEECEGVSASRKHLVFAYYVTGHGFGHATRVVEVVRNLILAGHDVHVVTGAPDFVFTSEIQSPRLFIRKVLLDCGAVQADALTVDRLASLEKYSETAVKPRESILATEIEWLNSIKADLVVSDVVPVACRAAADAGIRSVCVTNFSWDFIYAEYVMAAGNHHRSIVWQIAEDYSHCEFLIRLPGFCPRMLLMYLLLYLDERGVLCMGKQIHGYIGRNEPCVTVFIGTALIDFYGKVGCLSNAIKVYNQMVVKKICTWNAIISSLANNGREVGAWFDARTTSGVLFAKKFLLIADSSRNLLGCSLLGLISLGCSYLDDSNLFYNSCLYISLFCFRCLLFMHLEDVIT</sequence>
<organism evidence="2 3">
    <name type="scientific">Salix brachista</name>
    <dbReference type="NCBI Taxonomy" id="2182728"/>
    <lineage>
        <taxon>Eukaryota</taxon>
        <taxon>Viridiplantae</taxon>
        <taxon>Streptophyta</taxon>
        <taxon>Embryophyta</taxon>
        <taxon>Tracheophyta</taxon>
        <taxon>Spermatophyta</taxon>
        <taxon>Magnoliopsida</taxon>
        <taxon>eudicotyledons</taxon>
        <taxon>Gunneridae</taxon>
        <taxon>Pentapetalae</taxon>
        <taxon>rosids</taxon>
        <taxon>fabids</taxon>
        <taxon>Malpighiales</taxon>
        <taxon>Salicaceae</taxon>
        <taxon>Saliceae</taxon>
        <taxon>Salix</taxon>
    </lineage>
</organism>
<dbReference type="AlphaFoldDB" id="A0A5N5J3C8"/>
<evidence type="ECO:0000256" key="1">
    <source>
        <dbReference type="ARBA" id="ARBA00022737"/>
    </source>
</evidence>
<dbReference type="FunFam" id="3.40.50.2000:FF:000140">
    <property type="entry name" value="L-arabinokinase"/>
    <property type="match status" value="1"/>
</dbReference>
<evidence type="ECO:0000313" key="3">
    <source>
        <dbReference type="Proteomes" id="UP000326939"/>
    </source>
</evidence>